<accession>A0A916JBS0</accession>
<organism evidence="3 4">
    <name type="scientific">Dyadobacter helix</name>
    <dbReference type="NCBI Taxonomy" id="2822344"/>
    <lineage>
        <taxon>Bacteria</taxon>
        <taxon>Pseudomonadati</taxon>
        <taxon>Bacteroidota</taxon>
        <taxon>Cytophagia</taxon>
        <taxon>Cytophagales</taxon>
        <taxon>Spirosomataceae</taxon>
        <taxon>Dyadobacter</taxon>
    </lineage>
</organism>
<dbReference type="Proteomes" id="UP000680038">
    <property type="component" value="Unassembled WGS sequence"/>
</dbReference>
<dbReference type="GO" id="GO:0016829">
    <property type="term" value="F:lyase activity"/>
    <property type="evidence" value="ECO:0007669"/>
    <property type="project" value="InterPro"/>
</dbReference>
<evidence type="ECO:0000256" key="1">
    <source>
        <dbReference type="ARBA" id="ARBA00004196"/>
    </source>
</evidence>
<gene>
    <name evidence="3" type="ORF">DYBT9275_02201</name>
</gene>
<keyword evidence="4" id="KW-1185">Reference proteome</keyword>
<proteinExistence type="predicted"/>
<evidence type="ECO:0000259" key="2">
    <source>
        <dbReference type="Pfam" id="PF07940"/>
    </source>
</evidence>
<comment type="subcellular location">
    <subcellularLocation>
        <location evidence="1">Cell envelope</location>
    </subcellularLocation>
</comment>
<dbReference type="EMBL" id="CAJRAF010000002">
    <property type="protein sequence ID" value="CAG4999320.1"/>
    <property type="molecule type" value="Genomic_DNA"/>
</dbReference>
<comment type="caution">
    <text evidence="3">The sequence shown here is derived from an EMBL/GenBank/DDBJ whole genome shotgun (WGS) entry which is preliminary data.</text>
</comment>
<sequence length="627" mass="70318">MVWLASLSLFFSPKIFAQQDTAKTKLPVNILASLVPGHPRLLLLRDEEKVIARQVKTRKEWRTVHEAILAECDRMMGLPPVEHIKIGRRLLDKSRECLRRVFQLSYAFRMTREEKYLHRAEKEMLAVAAFSDWNPSHFLDVAEMTLAMAIGYDWLYANLSAQARLQIREAIITKGIEPSFDKKYNGFLGSEHNWNQVCNAGMAFGALAIAEDKPQLADSVIRRGIETIPKAMLASFRPDGAYPEGYSYWDYGTGFNVLFISALEKSLGTDFGLSSMPGFLKTAGFVQNMVGPLGMVHNWGDSGLKTELNPTAFWFADRTKDPSLLYGQEEFMLSGKSNVGNRILPAVLIWGIHTDFSKIQPPKNHVWVGQGHSPVGLMRTSWTNPNAIFVGFKAGSPSVNHAHMDAGSFVLDALGERWAMDFGMQNYNSMESKGVDVFGKGQDAQRWQIFRYNNLVHNTLTVDGALQRVKGYSKIDSWSESPKQMTVTSDLSTIYEGQLASAKRGITIENSQYVVIRDEVKAPDKNVTLRWTLLTPAAVRFVSDKKIELTQNGKKMYLIFDTHAKITLKTWSTEPTHDYDAPNPGTYLTGFETEIPAGTSQTFNAYFSATEAGLKPVARLAEWPGKK</sequence>
<dbReference type="PANTHER" id="PTHR38045:SF1">
    <property type="entry name" value="HEPARINASE II_III-LIKE PROTEIN"/>
    <property type="match status" value="1"/>
</dbReference>
<reference evidence="3" key="1">
    <citation type="submission" date="2021-04" db="EMBL/GenBank/DDBJ databases">
        <authorList>
            <person name="Rodrigo-Torres L."/>
            <person name="Arahal R. D."/>
            <person name="Lucena T."/>
        </authorList>
    </citation>
    <scope>NUCLEOTIDE SEQUENCE</scope>
    <source>
        <strain evidence="3">CECT 9275</strain>
    </source>
</reference>
<name>A0A916JBS0_9BACT</name>
<dbReference type="InterPro" id="IPR012480">
    <property type="entry name" value="Hepar_II_III_C"/>
</dbReference>
<evidence type="ECO:0000313" key="3">
    <source>
        <dbReference type="EMBL" id="CAG4999320.1"/>
    </source>
</evidence>
<dbReference type="SUPFAM" id="SSF48230">
    <property type="entry name" value="Chondroitin AC/alginate lyase"/>
    <property type="match status" value="1"/>
</dbReference>
<dbReference type="Pfam" id="PF07940">
    <property type="entry name" value="Hepar_II_III_C"/>
    <property type="match status" value="1"/>
</dbReference>
<dbReference type="Gene3D" id="1.50.10.100">
    <property type="entry name" value="Chondroitin AC/alginate lyase"/>
    <property type="match status" value="1"/>
</dbReference>
<dbReference type="InterPro" id="IPR008929">
    <property type="entry name" value="Chondroitin_lyas"/>
</dbReference>
<evidence type="ECO:0000313" key="4">
    <source>
        <dbReference type="Proteomes" id="UP000680038"/>
    </source>
</evidence>
<feature type="domain" description="Heparinase II/III-like C-terminal" evidence="2">
    <location>
        <begin position="386"/>
        <end position="591"/>
    </location>
</feature>
<dbReference type="AlphaFoldDB" id="A0A916JBS0"/>
<protein>
    <recommendedName>
        <fullName evidence="2">Heparinase II/III-like C-terminal domain-containing protein</fullName>
    </recommendedName>
</protein>
<dbReference type="GO" id="GO:0030313">
    <property type="term" value="C:cell envelope"/>
    <property type="evidence" value="ECO:0007669"/>
    <property type="project" value="UniProtKB-SubCell"/>
</dbReference>
<dbReference type="PANTHER" id="PTHR38045">
    <property type="entry name" value="CHROMOSOME 1, WHOLE GENOME SHOTGUN SEQUENCE"/>
    <property type="match status" value="1"/>
</dbReference>
<dbReference type="Gene3D" id="2.70.98.70">
    <property type="match status" value="1"/>
</dbReference>